<feature type="signal peptide" evidence="2">
    <location>
        <begin position="1"/>
        <end position="28"/>
    </location>
</feature>
<evidence type="ECO:0000256" key="2">
    <source>
        <dbReference type="SAM" id="SignalP"/>
    </source>
</evidence>
<keyword evidence="2" id="KW-0732">Signal</keyword>
<gene>
    <name evidence="3" type="ORF">K452DRAFT_39269</name>
</gene>
<organism evidence="3 4">
    <name type="scientific">Aplosporella prunicola CBS 121167</name>
    <dbReference type="NCBI Taxonomy" id="1176127"/>
    <lineage>
        <taxon>Eukaryota</taxon>
        <taxon>Fungi</taxon>
        <taxon>Dikarya</taxon>
        <taxon>Ascomycota</taxon>
        <taxon>Pezizomycotina</taxon>
        <taxon>Dothideomycetes</taxon>
        <taxon>Dothideomycetes incertae sedis</taxon>
        <taxon>Botryosphaeriales</taxon>
        <taxon>Aplosporellaceae</taxon>
        <taxon>Aplosporella</taxon>
    </lineage>
</organism>
<accession>A0A6A6BCT4</accession>
<name>A0A6A6BCT4_9PEZI</name>
<feature type="compositionally biased region" description="Basic and acidic residues" evidence="1">
    <location>
        <begin position="36"/>
        <end position="50"/>
    </location>
</feature>
<dbReference type="Proteomes" id="UP000799438">
    <property type="component" value="Unassembled WGS sequence"/>
</dbReference>
<dbReference type="GeneID" id="54304109"/>
<evidence type="ECO:0000313" key="3">
    <source>
        <dbReference type="EMBL" id="KAF2141418.1"/>
    </source>
</evidence>
<feature type="chain" id="PRO_5025435391" description="Secreted protein" evidence="2">
    <location>
        <begin position="29"/>
        <end position="79"/>
    </location>
</feature>
<evidence type="ECO:0000256" key="1">
    <source>
        <dbReference type="SAM" id="MobiDB-lite"/>
    </source>
</evidence>
<keyword evidence="4" id="KW-1185">Reference proteome</keyword>
<sequence>MNEPIPSLRAIKFIAHFAFLAIHVSCRAQPRPGLRTTERSSHIHTGKDRVVSSNPCVQPLRCAASQPTSLILAMPHSHH</sequence>
<dbReference type="EMBL" id="ML995487">
    <property type="protein sequence ID" value="KAF2141418.1"/>
    <property type="molecule type" value="Genomic_DNA"/>
</dbReference>
<feature type="region of interest" description="Disordered" evidence="1">
    <location>
        <begin position="31"/>
        <end position="50"/>
    </location>
</feature>
<dbReference type="RefSeq" id="XP_033397131.1">
    <property type="nucleotide sequence ID" value="XM_033546603.1"/>
</dbReference>
<proteinExistence type="predicted"/>
<reference evidence="3" key="1">
    <citation type="journal article" date="2020" name="Stud. Mycol.">
        <title>101 Dothideomycetes genomes: a test case for predicting lifestyles and emergence of pathogens.</title>
        <authorList>
            <person name="Haridas S."/>
            <person name="Albert R."/>
            <person name="Binder M."/>
            <person name="Bloem J."/>
            <person name="Labutti K."/>
            <person name="Salamov A."/>
            <person name="Andreopoulos B."/>
            <person name="Baker S."/>
            <person name="Barry K."/>
            <person name="Bills G."/>
            <person name="Bluhm B."/>
            <person name="Cannon C."/>
            <person name="Castanera R."/>
            <person name="Culley D."/>
            <person name="Daum C."/>
            <person name="Ezra D."/>
            <person name="Gonzalez J."/>
            <person name="Henrissat B."/>
            <person name="Kuo A."/>
            <person name="Liang C."/>
            <person name="Lipzen A."/>
            <person name="Lutzoni F."/>
            <person name="Magnuson J."/>
            <person name="Mondo S."/>
            <person name="Nolan M."/>
            <person name="Ohm R."/>
            <person name="Pangilinan J."/>
            <person name="Park H.-J."/>
            <person name="Ramirez L."/>
            <person name="Alfaro M."/>
            <person name="Sun H."/>
            <person name="Tritt A."/>
            <person name="Yoshinaga Y."/>
            <person name="Zwiers L.-H."/>
            <person name="Turgeon B."/>
            <person name="Goodwin S."/>
            <person name="Spatafora J."/>
            <person name="Crous P."/>
            <person name="Grigoriev I."/>
        </authorList>
    </citation>
    <scope>NUCLEOTIDE SEQUENCE</scope>
    <source>
        <strain evidence="3">CBS 121167</strain>
    </source>
</reference>
<evidence type="ECO:0008006" key="5">
    <source>
        <dbReference type="Google" id="ProtNLM"/>
    </source>
</evidence>
<dbReference type="AlphaFoldDB" id="A0A6A6BCT4"/>
<protein>
    <recommendedName>
        <fullName evidence="5">Secreted protein</fullName>
    </recommendedName>
</protein>
<evidence type="ECO:0000313" key="4">
    <source>
        <dbReference type="Proteomes" id="UP000799438"/>
    </source>
</evidence>